<gene>
    <name evidence="2" type="ORF">B6S12_08715</name>
</gene>
<dbReference type="PANTHER" id="PTHR43792">
    <property type="entry name" value="GNAT FAMILY, PUTATIVE (AFU_ORTHOLOGUE AFUA_3G00765)-RELATED-RELATED"/>
    <property type="match status" value="1"/>
</dbReference>
<dbReference type="RefSeq" id="WP_111230417.1">
    <property type="nucleotide sequence ID" value="NZ_NBIU01000031.1"/>
</dbReference>
<dbReference type="Pfam" id="PF13302">
    <property type="entry name" value="Acetyltransf_3"/>
    <property type="match status" value="1"/>
</dbReference>
<dbReference type="InterPro" id="IPR016181">
    <property type="entry name" value="Acyl_CoA_acyltransferase"/>
</dbReference>
<evidence type="ECO:0000313" key="2">
    <source>
        <dbReference type="EMBL" id="PZT47508.1"/>
    </source>
</evidence>
<keyword evidence="3" id="KW-1185">Reference proteome</keyword>
<evidence type="ECO:0000313" key="3">
    <source>
        <dbReference type="Proteomes" id="UP000249746"/>
    </source>
</evidence>
<dbReference type="Gene3D" id="3.40.630.30">
    <property type="match status" value="2"/>
</dbReference>
<sequence>MKHLCFKSLLNKTPKIKSLIHLWEESVKNSHTFLKESDISSLKDEVKEGILACEILLAQDKEEILGFIGVHQNKIEMLFIAKDYFKKGIGKRLIYEACMRYFQDYKTIEVDCNTQNTNALKFYENLGFEIFAQSPKDSKGRDFPLTHFRCDFSWLLHCVCTPLISSKRTFLRYLTKDDLDALHSIFNKLEVMYAWGHSFSAKNTKEWLEKRLETYQKDGLGIYALILKDTNTLIGTAGLQKTKIQEKEVVEIAWILDKPYWKKGYGIEIATKIKNYAFSTLSLKKLYCLIKTDNLPSLNLAKKLGFKEEMITIKHYRNQDLPHYVLSIHNF</sequence>
<feature type="domain" description="N-acetyltransferase" evidence="1">
    <location>
        <begin position="169"/>
        <end position="331"/>
    </location>
</feature>
<organism evidence="2 3">
    <name type="scientific">Helicobacter valdiviensis</name>
    <dbReference type="NCBI Taxonomy" id="1458358"/>
    <lineage>
        <taxon>Bacteria</taxon>
        <taxon>Pseudomonadati</taxon>
        <taxon>Campylobacterota</taxon>
        <taxon>Epsilonproteobacteria</taxon>
        <taxon>Campylobacterales</taxon>
        <taxon>Helicobacteraceae</taxon>
        <taxon>Helicobacter</taxon>
    </lineage>
</organism>
<dbReference type="GO" id="GO:0016747">
    <property type="term" value="F:acyltransferase activity, transferring groups other than amino-acyl groups"/>
    <property type="evidence" value="ECO:0007669"/>
    <property type="project" value="InterPro"/>
</dbReference>
<dbReference type="InterPro" id="IPR051531">
    <property type="entry name" value="N-acetyltransferase"/>
</dbReference>
<protein>
    <recommendedName>
        <fullName evidence="1">N-acetyltransferase domain-containing protein</fullName>
    </recommendedName>
</protein>
<dbReference type="Proteomes" id="UP000249746">
    <property type="component" value="Unassembled WGS sequence"/>
</dbReference>
<dbReference type="InterPro" id="IPR000182">
    <property type="entry name" value="GNAT_dom"/>
</dbReference>
<dbReference type="OrthoDB" id="9802219at2"/>
<dbReference type="EMBL" id="NBIU01000031">
    <property type="protein sequence ID" value="PZT47508.1"/>
    <property type="molecule type" value="Genomic_DNA"/>
</dbReference>
<accession>A0A2W6MWA8</accession>
<dbReference type="PROSITE" id="PS51186">
    <property type="entry name" value="GNAT"/>
    <property type="match status" value="2"/>
</dbReference>
<dbReference type="AlphaFoldDB" id="A0A2W6MWA8"/>
<reference evidence="2 3" key="1">
    <citation type="submission" date="2017-03" db="EMBL/GenBank/DDBJ databases">
        <title>Genomic and clinical evidence uncovers the enterohepatic species Helicobacter valdiviensis as a potential human intestinal pathogen.</title>
        <authorList>
            <person name="Fresia P."/>
            <person name="Jara R."/>
            <person name="Sierra R."/>
            <person name="Ferres I."/>
            <person name="Greif G."/>
            <person name="Iraola G."/>
            <person name="Collado L."/>
        </authorList>
    </citation>
    <scope>NUCLEOTIDE SEQUENCE [LARGE SCALE GENOMIC DNA]</scope>
    <source>
        <strain evidence="2 3">WBE14</strain>
    </source>
</reference>
<proteinExistence type="predicted"/>
<feature type="domain" description="N-acetyltransferase" evidence="1">
    <location>
        <begin position="14"/>
        <end position="150"/>
    </location>
</feature>
<dbReference type="PANTHER" id="PTHR43792:SF1">
    <property type="entry name" value="N-ACETYLTRANSFERASE DOMAIN-CONTAINING PROTEIN"/>
    <property type="match status" value="1"/>
</dbReference>
<evidence type="ECO:0000259" key="1">
    <source>
        <dbReference type="PROSITE" id="PS51186"/>
    </source>
</evidence>
<dbReference type="Pfam" id="PF13673">
    <property type="entry name" value="Acetyltransf_10"/>
    <property type="match status" value="1"/>
</dbReference>
<comment type="caution">
    <text evidence="2">The sequence shown here is derived from an EMBL/GenBank/DDBJ whole genome shotgun (WGS) entry which is preliminary data.</text>
</comment>
<name>A0A2W6MWA8_9HELI</name>
<dbReference type="SUPFAM" id="SSF55729">
    <property type="entry name" value="Acyl-CoA N-acyltransferases (Nat)"/>
    <property type="match status" value="2"/>
</dbReference>
<dbReference type="CDD" id="cd04301">
    <property type="entry name" value="NAT_SF"/>
    <property type="match status" value="1"/>
</dbReference>